<evidence type="ECO:0000313" key="2">
    <source>
        <dbReference type="EMBL" id="PJF47784.1"/>
    </source>
</evidence>
<dbReference type="EMBL" id="PGTN01000035">
    <property type="protein sequence ID" value="PJF47784.1"/>
    <property type="molecule type" value="Genomic_DNA"/>
</dbReference>
<dbReference type="InterPro" id="IPR000253">
    <property type="entry name" value="FHA_dom"/>
</dbReference>
<proteinExistence type="predicted"/>
<dbReference type="Gene3D" id="2.60.200.20">
    <property type="match status" value="1"/>
</dbReference>
<gene>
    <name evidence="2" type="ORF">CUN48_06800</name>
</gene>
<dbReference type="SUPFAM" id="SSF49879">
    <property type="entry name" value="SMAD/FHA domain"/>
    <property type="match status" value="1"/>
</dbReference>
<dbReference type="InterPro" id="IPR042287">
    <property type="entry name" value="FhaA_N_sf"/>
</dbReference>
<reference evidence="2 3" key="1">
    <citation type="submission" date="2017-11" db="EMBL/GenBank/DDBJ databases">
        <title>Evolution of Phototrophy in the Chloroflexi Phylum Driven by Horizontal Gene Transfer.</title>
        <authorList>
            <person name="Ward L.M."/>
            <person name="Hemp J."/>
            <person name="Shih P.M."/>
            <person name="Mcglynn S.E."/>
            <person name="Fischer W."/>
        </authorList>
    </citation>
    <scope>NUCLEOTIDE SEQUENCE [LARGE SCALE GENOMIC DNA]</scope>
    <source>
        <strain evidence="2">JP3_7</strain>
    </source>
</reference>
<evidence type="ECO:0000313" key="3">
    <source>
        <dbReference type="Proteomes" id="UP000230790"/>
    </source>
</evidence>
<protein>
    <recommendedName>
        <fullName evidence="1">FHA domain-containing protein</fullName>
    </recommendedName>
</protein>
<feature type="domain" description="FHA" evidence="1">
    <location>
        <begin position="157"/>
        <end position="208"/>
    </location>
</feature>
<dbReference type="SMART" id="SM00240">
    <property type="entry name" value="FHA"/>
    <property type="match status" value="1"/>
</dbReference>
<dbReference type="Pfam" id="PF00498">
    <property type="entry name" value="FHA"/>
    <property type="match status" value="1"/>
</dbReference>
<dbReference type="CDD" id="cd00060">
    <property type="entry name" value="FHA"/>
    <property type="match status" value="1"/>
</dbReference>
<dbReference type="InterPro" id="IPR022128">
    <property type="entry name" value="FhaA_N"/>
</dbReference>
<dbReference type="Proteomes" id="UP000230790">
    <property type="component" value="Unassembled WGS sequence"/>
</dbReference>
<name>A0A2M8QDA8_9CHLR</name>
<dbReference type="PROSITE" id="PS50006">
    <property type="entry name" value="FHA_DOMAIN"/>
    <property type="match status" value="1"/>
</dbReference>
<dbReference type="Gene3D" id="3.30.2320.60">
    <property type="entry name" value="FhaA, phosphopeptide-binding domain (DUF3662)"/>
    <property type="match status" value="1"/>
</dbReference>
<dbReference type="AlphaFoldDB" id="A0A2M8QDA8"/>
<sequence>MHRFEDLAQQLIEASLARALGGKLEASEVLRAIVRAIEDAQAGAGAPIIPNHFWVTLNDGDLRALEAARPRLADELSEQARQIMLQMGLRLDAPPRVLLWGAPHVAPHRLQVKARWIAPNLMQADTSATPALAVSLPRRPFLIVDGQRQISLTSTLVRIGRAHDNHVIVDDRRVSRHHLELRWQNDLARFLAVDLNSSGGTRLNGYPIQQCTLEAGDVLSLGGVEIIYGEEFTLQSTTALPPAP</sequence>
<organism evidence="2 3">
    <name type="scientific">Candidatus Thermofonsia Clade 3 bacterium</name>
    <dbReference type="NCBI Taxonomy" id="2364212"/>
    <lineage>
        <taxon>Bacteria</taxon>
        <taxon>Bacillati</taxon>
        <taxon>Chloroflexota</taxon>
        <taxon>Candidatus Thermofontia</taxon>
        <taxon>Candidatus Thermofonsia Clade 3</taxon>
    </lineage>
</organism>
<dbReference type="InterPro" id="IPR008984">
    <property type="entry name" value="SMAD_FHA_dom_sf"/>
</dbReference>
<evidence type="ECO:0000259" key="1">
    <source>
        <dbReference type="PROSITE" id="PS50006"/>
    </source>
</evidence>
<accession>A0A2M8QDA8</accession>
<dbReference type="Pfam" id="PF12401">
    <property type="entry name" value="FhaA_N"/>
    <property type="match status" value="1"/>
</dbReference>
<comment type="caution">
    <text evidence="2">The sequence shown here is derived from an EMBL/GenBank/DDBJ whole genome shotgun (WGS) entry which is preliminary data.</text>
</comment>